<proteinExistence type="predicted"/>
<dbReference type="InterPro" id="IPR029058">
    <property type="entry name" value="AB_hydrolase_fold"/>
</dbReference>
<sequence>MSRDLNRGSLAGAGNFGKWHTERGLTFSTVVLSGHMVPQYAPSAAYRQLEFLLGRIEDLSVVSDFTTQTGDFGNNATIAMY</sequence>
<dbReference type="InterPro" id="IPR033124">
    <property type="entry name" value="Ser_caboxypep_his_AS"/>
</dbReference>
<evidence type="ECO:0000313" key="2">
    <source>
        <dbReference type="Proteomes" id="UP000033647"/>
    </source>
</evidence>
<dbReference type="GO" id="GO:0004185">
    <property type="term" value="F:serine-type carboxypeptidase activity"/>
    <property type="evidence" value="ECO:0007669"/>
    <property type="project" value="InterPro"/>
</dbReference>
<comment type="caution">
    <text evidence="1">The sequence shown here is derived from an EMBL/GenBank/DDBJ whole genome shotgun (WGS) entry which is preliminary data.</text>
</comment>
<dbReference type="Proteomes" id="UP000033647">
    <property type="component" value="Unassembled WGS sequence"/>
</dbReference>
<dbReference type="STRING" id="1047168.A0A0F4GSQ0"/>
<dbReference type="SUPFAM" id="SSF53474">
    <property type="entry name" value="alpha/beta-Hydrolases"/>
    <property type="match status" value="1"/>
</dbReference>
<reference evidence="1 2" key="1">
    <citation type="submission" date="2015-03" db="EMBL/GenBank/DDBJ databases">
        <title>RNA-seq based gene annotation and comparative genomics of four Zymoseptoria species reveal species-specific pathogenicity related genes and transposable element activity.</title>
        <authorList>
            <person name="Grandaubert J."/>
            <person name="Bhattacharyya A."/>
            <person name="Stukenbrock E.H."/>
        </authorList>
    </citation>
    <scope>NUCLEOTIDE SEQUENCE [LARGE SCALE GENOMIC DNA]</scope>
    <source>
        <strain evidence="1 2">Zb18110</strain>
    </source>
</reference>
<organism evidence="1 2">
    <name type="scientific">Zymoseptoria brevis</name>
    <dbReference type="NCBI Taxonomy" id="1047168"/>
    <lineage>
        <taxon>Eukaryota</taxon>
        <taxon>Fungi</taxon>
        <taxon>Dikarya</taxon>
        <taxon>Ascomycota</taxon>
        <taxon>Pezizomycotina</taxon>
        <taxon>Dothideomycetes</taxon>
        <taxon>Dothideomycetidae</taxon>
        <taxon>Mycosphaerellales</taxon>
        <taxon>Mycosphaerellaceae</taxon>
        <taxon>Zymoseptoria</taxon>
    </lineage>
</organism>
<name>A0A0F4GSQ0_9PEZI</name>
<dbReference type="AlphaFoldDB" id="A0A0F4GSQ0"/>
<dbReference type="Gene3D" id="3.40.50.12670">
    <property type="match status" value="1"/>
</dbReference>
<dbReference type="PROSITE" id="PS00560">
    <property type="entry name" value="CARBOXYPEPT_SER_HIS"/>
    <property type="match status" value="1"/>
</dbReference>
<dbReference type="OrthoDB" id="443318at2759"/>
<evidence type="ECO:0000313" key="1">
    <source>
        <dbReference type="EMBL" id="KJY00422.1"/>
    </source>
</evidence>
<accession>A0A0F4GSQ0</accession>
<keyword evidence="2" id="KW-1185">Reference proteome</keyword>
<protein>
    <submittedName>
        <fullName evidence="1">Uncharacterized protein</fullName>
    </submittedName>
</protein>
<gene>
    <name evidence="1" type="ORF">TI39_contig330g00013</name>
</gene>
<dbReference type="EMBL" id="LAFY01000322">
    <property type="protein sequence ID" value="KJY00422.1"/>
    <property type="molecule type" value="Genomic_DNA"/>
</dbReference>